<dbReference type="AlphaFoldDB" id="A0AAW1J868"/>
<dbReference type="PANTHER" id="PTHR36795">
    <property type="entry name" value="OS01G0938400 PROTEIN"/>
    <property type="match status" value="1"/>
</dbReference>
<sequence>MRVLFPKFSYQKLNQQVIFQDHEQYDHRKHPNFDVIRSSFSLRRTRFTRIRPRRFRLRIAGFRKLFRMKRVKVGRLSWAKFVKRIKESQSHFGDLFSGNYLFMQVSPTSLKNNRPYLAHHNHHLNYHVNNDKFHAFSPSKFNNYALQKVA</sequence>
<evidence type="ECO:0000313" key="1">
    <source>
        <dbReference type="EMBL" id="KAK9698950.1"/>
    </source>
</evidence>
<proteinExistence type="predicted"/>
<dbReference type="EMBL" id="JBDFQZ010000008">
    <property type="protein sequence ID" value="KAK9698950.1"/>
    <property type="molecule type" value="Genomic_DNA"/>
</dbReference>
<comment type="caution">
    <text evidence="1">The sequence shown here is derived from an EMBL/GenBank/DDBJ whole genome shotgun (WGS) entry which is preliminary data.</text>
</comment>
<evidence type="ECO:0000313" key="2">
    <source>
        <dbReference type="Proteomes" id="UP001443914"/>
    </source>
</evidence>
<keyword evidence="2" id="KW-1185">Reference proteome</keyword>
<organism evidence="1 2">
    <name type="scientific">Saponaria officinalis</name>
    <name type="common">Common soapwort</name>
    <name type="synonym">Lychnis saponaria</name>
    <dbReference type="NCBI Taxonomy" id="3572"/>
    <lineage>
        <taxon>Eukaryota</taxon>
        <taxon>Viridiplantae</taxon>
        <taxon>Streptophyta</taxon>
        <taxon>Embryophyta</taxon>
        <taxon>Tracheophyta</taxon>
        <taxon>Spermatophyta</taxon>
        <taxon>Magnoliopsida</taxon>
        <taxon>eudicotyledons</taxon>
        <taxon>Gunneridae</taxon>
        <taxon>Pentapetalae</taxon>
        <taxon>Caryophyllales</taxon>
        <taxon>Caryophyllaceae</taxon>
        <taxon>Caryophylleae</taxon>
        <taxon>Saponaria</taxon>
    </lineage>
</organism>
<name>A0AAW1J868_SAPOF</name>
<protein>
    <submittedName>
        <fullName evidence="1">Uncharacterized protein</fullName>
    </submittedName>
</protein>
<dbReference type="Proteomes" id="UP001443914">
    <property type="component" value="Unassembled WGS sequence"/>
</dbReference>
<gene>
    <name evidence="1" type="ORF">RND81_08G142900</name>
</gene>
<reference evidence="1" key="1">
    <citation type="submission" date="2024-03" db="EMBL/GenBank/DDBJ databases">
        <title>WGS assembly of Saponaria officinalis var. Norfolk2.</title>
        <authorList>
            <person name="Jenkins J."/>
            <person name="Shu S."/>
            <person name="Grimwood J."/>
            <person name="Barry K."/>
            <person name="Goodstein D."/>
            <person name="Schmutz J."/>
            <person name="Leebens-Mack J."/>
            <person name="Osbourn A."/>
        </authorList>
    </citation>
    <scope>NUCLEOTIDE SEQUENCE [LARGE SCALE GENOMIC DNA]</scope>
    <source>
        <strain evidence="1">JIC</strain>
    </source>
</reference>
<dbReference type="PANTHER" id="PTHR36795:SF2">
    <property type="entry name" value="OS01G0938400 PROTEIN"/>
    <property type="match status" value="1"/>
</dbReference>
<accession>A0AAW1J868</accession>